<dbReference type="AlphaFoldDB" id="A0A2A3E5N7"/>
<sequence>MKNFFKHLLLLLSLMAIPIYVSSINIRSPQVKLPPKNENISSLIFIPTSIIQVPCKFGYIRSPKDNLCRETVPLVSCNHFQSCIFARN</sequence>
<name>A0A2A3E5N7_APICC</name>
<evidence type="ECO:0000313" key="2">
    <source>
        <dbReference type="EMBL" id="PBC27008.1"/>
    </source>
</evidence>
<keyword evidence="3" id="KW-1185">Reference proteome</keyword>
<feature type="chain" id="PRO_5012019769" evidence="1">
    <location>
        <begin position="24"/>
        <end position="88"/>
    </location>
</feature>
<evidence type="ECO:0000256" key="1">
    <source>
        <dbReference type="SAM" id="SignalP"/>
    </source>
</evidence>
<proteinExistence type="predicted"/>
<protein>
    <submittedName>
        <fullName evidence="2">Uncharacterized protein</fullName>
    </submittedName>
</protein>
<evidence type="ECO:0000313" key="3">
    <source>
        <dbReference type="Proteomes" id="UP000242457"/>
    </source>
</evidence>
<reference evidence="2 3" key="1">
    <citation type="submission" date="2014-07" db="EMBL/GenBank/DDBJ databases">
        <title>Genomic and transcriptomic analysis on Apis cerana provide comprehensive insights into honey bee biology.</title>
        <authorList>
            <person name="Diao Q."/>
            <person name="Sun L."/>
            <person name="Zheng H."/>
            <person name="Zheng H."/>
            <person name="Xu S."/>
            <person name="Wang S."/>
            <person name="Zeng Z."/>
            <person name="Hu F."/>
            <person name="Su S."/>
            <person name="Wu J."/>
        </authorList>
    </citation>
    <scope>NUCLEOTIDE SEQUENCE [LARGE SCALE GENOMIC DNA]</scope>
    <source>
        <tissue evidence="2">Pupae without intestine</tissue>
    </source>
</reference>
<accession>A0A2A3E5N7</accession>
<organism evidence="2 3">
    <name type="scientific">Apis cerana cerana</name>
    <name type="common">Oriental honeybee</name>
    <dbReference type="NCBI Taxonomy" id="94128"/>
    <lineage>
        <taxon>Eukaryota</taxon>
        <taxon>Metazoa</taxon>
        <taxon>Ecdysozoa</taxon>
        <taxon>Arthropoda</taxon>
        <taxon>Hexapoda</taxon>
        <taxon>Insecta</taxon>
        <taxon>Pterygota</taxon>
        <taxon>Neoptera</taxon>
        <taxon>Endopterygota</taxon>
        <taxon>Hymenoptera</taxon>
        <taxon>Apocrita</taxon>
        <taxon>Aculeata</taxon>
        <taxon>Apoidea</taxon>
        <taxon>Anthophila</taxon>
        <taxon>Apidae</taxon>
        <taxon>Apis</taxon>
    </lineage>
</organism>
<dbReference type="EMBL" id="KZ288361">
    <property type="protein sequence ID" value="PBC27008.1"/>
    <property type="molecule type" value="Genomic_DNA"/>
</dbReference>
<keyword evidence="1" id="KW-0732">Signal</keyword>
<gene>
    <name evidence="2" type="ORF">APICC_07001</name>
</gene>
<dbReference type="Proteomes" id="UP000242457">
    <property type="component" value="Unassembled WGS sequence"/>
</dbReference>
<feature type="signal peptide" evidence="1">
    <location>
        <begin position="1"/>
        <end position="23"/>
    </location>
</feature>